<organism evidence="1 2">
    <name type="scientific">Xenopus laevis</name>
    <name type="common">African clawed frog</name>
    <dbReference type="NCBI Taxonomy" id="8355"/>
    <lineage>
        <taxon>Eukaryota</taxon>
        <taxon>Metazoa</taxon>
        <taxon>Chordata</taxon>
        <taxon>Craniata</taxon>
        <taxon>Vertebrata</taxon>
        <taxon>Euteleostomi</taxon>
        <taxon>Amphibia</taxon>
        <taxon>Batrachia</taxon>
        <taxon>Anura</taxon>
        <taxon>Pipoidea</taxon>
        <taxon>Pipidae</taxon>
        <taxon>Xenopodinae</taxon>
        <taxon>Xenopus</taxon>
        <taxon>Xenopus</taxon>
    </lineage>
</organism>
<evidence type="ECO:0000313" key="1">
    <source>
        <dbReference type="EMBL" id="OCT84477.1"/>
    </source>
</evidence>
<sequence>MVATSCSYRAETWFNNYLAFRFSLFQLWTSAKVSCMNLQREKTHILPERKECAKSIHEKLKTMGVGRT</sequence>
<gene>
    <name evidence="1" type="ORF">XELAEV_18022630mg</name>
</gene>
<dbReference type="AlphaFoldDB" id="A0A974D593"/>
<evidence type="ECO:0000313" key="2">
    <source>
        <dbReference type="Proteomes" id="UP000694892"/>
    </source>
</evidence>
<proteinExistence type="predicted"/>
<dbReference type="EMBL" id="CM004472">
    <property type="protein sequence ID" value="OCT84477.1"/>
    <property type="molecule type" value="Genomic_DNA"/>
</dbReference>
<protein>
    <submittedName>
        <fullName evidence="1">Uncharacterized protein</fullName>
    </submittedName>
</protein>
<reference evidence="2" key="1">
    <citation type="journal article" date="2016" name="Nature">
        <title>Genome evolution in the allotetraploid frog Xenopus laevis.</title>
        <authorList>
            <person name="Session A.M."/>
            <person name="Uno Y."/>
            <person name="Kwon T."/>
            <person name="Chapman J.A."/>
            <person name="Toyoda A."/>
            <person name="Takahashi S."/>
            <person name="Fukui A."/>
            <person name="Hikosaka A."/>
            <person name="Suzuki A."/>
            <person name="Kondo M."/>
            <person name="van Heeringen S.J."/>
            <person name="Quigley I."/>
            <person name="Heinz S."/>
            <person name="Ogino H."/>
            <person name="Ochi H."/>
            <person name="Hellsten U."/>
            <person name="Lyons J.B."/>
            <person name="Simakov O."/>
            <person name="Putnam N."/>
            <person name="Stites J."/>
            <person name="Kuroki Y."/>
            <person name="Tanaka T."/>
            <person name="Michiue T."/>
            <person name="Watanabe M."/>
            <person name="Bogdanovic O."/>
            <person name="Lister R."/>
            <person name="Georgiou G."/>
            <person name="Paranjpe S.S."/>
            <person name="van Kruijsbergen I."/>
            <person name="Shu S."/>
            <person name="Carlson J."/>
            <person name="Kinoshita T."/>
            <person name="Ohta Y."/>
            <person name="Mawaribuchi S."/>
            <person name="Jenkins J."/>
            <person name="Grimwood J."/>
            <person name="Schmutz J."/>
            <person name="Mitros T."/>
            <person name="Mozaffari S.V."/>
            <person name="Suzuki Y."/>
            <person name="Haramoto Y."/>
            <person name="Yamamoto T.S."/>
            <person name="Takagi C."/>
            <person name="Heald R."/>
            <person name="Miller K."/>
            <person name="Haudenschild C."/>
            <person name="Kitzman J."/>
            <person name="Nakayama T."/>
            <person name="Izutsu Y."/>
            <person name="Robert J."/>
            <person name="Fortriede J."/>
            <person name="Burns K."/>
            <person name="Lotay V."/>
            <person name="Karimi K."/>
            <person name="Yasuoka Y."/>
            <person name="Dichmann D.S."/>
            <person name="Flajnik M.F."/>
            <person name="Houston D.W."/>
            <person name="Shendure J."/>
            <person name="DuPasquier L."/>
            <person name="Vize P.D."/>
            <person name="Zorn A.M."/>
            <person name="Ito M."/>
            <person name="Marcotte E.M."/>
            <person name="Wallingford J.B."/>
            <person name="Ito Y."/>
            <person name="Asashima M."/>
            <person name="Ueno N."/>
            <person name="Matsuda Y."/>
            <person name="Veenstra G.J."/>
            <person name="Fujiyama A."/>
            <person name="Harland R.M."/>
            <person name="Taira M."/>
            <person name="Rokhsar D.S."/>
        </authorList>
    </citation>
    <scope>NUCLEOTIDE SEQUENCE [LARGE SCALE GENOMIC DNA]</scope>
    <source>
        <strain evidence="2">J</strain>
    </source>
</reference>
<accession>A0A974D593</accession>
<dbReference type="Proteomes" id="UP000694892">
    <property type="component" value="Chromosome 4L"/>
</dbReference>
<name>A0A974D593_XENLA</name>